<feature type="compositionally biased region" description="Low complexity" evidence="1">
    <location>
        <begin position="54"/>
        <end position="65"/>
    </location>
</feature>
<name>A0A1L9QPE4_9CYAN</name>
<gene>
    <name evidence="2" type="ORF">BI308_16170</name>
</gene>
<evidence type="ECO:0000313" key="2">
    <source>
        <dbReference type="EMBL" id="OJJ24545.1"/>
    </source>
</evidence>
<protein>
    <submittedName>
        <fullName evidence="2">Uncharacterized protein</fullName>
    </submittedName>
</protein>
<dbReference type="Proteomes" id="UP000183940">
    <property type="component" value="Unassembled WGS sequence"/>
</dbReference>
<comment type="caution">
    <text evidence="2">The sequence shown here is derived from an EMBL/GenBank/DDBJ whole genome shotgun (WGS) entry which is preliminary data.</text>
</comment>
<organism evidence="2 3">
    <name type="scientific">Roseofilum reptotaenium AO1-A</name>
    <dbReference type="NCBI Taxonomy" id="1925591"/>
    <lineage>
        <taxon>Bacteria</taxon>
        <taxon>Bacillati</taxon>
        <taxon>Cyanobacteriota</taxon>
        <taxon>Cyanophyceae</taxon>
        <taxon>Desertifilales</taxon>
        <taxon>Desertifilaceae</taxon>
        <taxon>Roseofilum</taxon>
    </lineage>
</organism>
<accession>A0A1L9QPE4</accession>
<dbReference type="EMBL" id="MLAW01000029">
    <property type="protein sequence ID" value="OJJ24545.1"/>
    <property type="molecule type" value="Genomic_DNA"/>
</dbReference>
<dbReference type="AlphaFoldDB" id="A0A1L9QPE4"/>
<sequence length="259" mass="27457">MNHTGCKAIGLLAFWGAIVGAIYPVQFAQAQSNGVMYGNYVSVTTAEPAEDPNSTLEETTESPLEYQPVRAEKQLEPVPLENPVLPEPPPPLPTYPLPNNESAEPDQTTAQQTSTSDPRPAVGSYFGIGGTIGLSDGETALGSGGFSLMSKGALSEYLTLHNATSFGNQTASMFALTGEIPIRNPQTQEVVAMPFLGGGTLVTTKDELRFHGLVVGGVDIPLSRDFMGTVRVNAGFVDSKTEVGIVLGVGYRFNLFNLF</sequence>
<feature type="region of interest" description="Disordered" evidence="1">
    <location>
        <begin position="80"/>
        <end position="122"/>
    </location>
</feature>
<dbReference type="STRING" id="1925591.BI308_16170"/>
<evidence type="ECO:0000313" key="3">
    <source>
        <dbReference type="Proteomes" id="UP000183940"/>
    </source>
</evidence>
<keyword evidence="3" id="KW-1185">Reference proteome</keyword>
<evidence type="ECO:0000256" key="1">
    <source>
        <dbReference type="SAM" id="MobiDB-lite"/>
    </source>
</evidence>
<feature type="compositionally biased region" description="Pro residues" evidence="1">
    <location>
        <begin position="85"/>
        <end position="96"/>
    </location>
</feature>
<feature type="region of interest" description="Disordered" evidence="1">
    <location>
        <begin position="47"/>
        <end position="66"/>
    </location>
</feature>
<reference evidence="2" key="1">
    <citation type="submission" date="2016-10" db="EMBL/GenBank/DDBJ databases">
        <title>CRISPR-Cas defence system in Roseofilum reptotaenium: evidence of a bacteriophage-cyanobacterium arms race in the coral black band disease.</title>
        <authorList>
            <person name="Buerger P."/>
            <person name="Wood-Charlson E.M."/>
            <person name="Weynberg K.D."/>
            <person name="Willis B."/>
            <person name="Van Oppen M.J."/>
        </authorList>
    </citation>
    <scope>NUCLEOTIDE SEQUENCE [LARGE SCALE GENOMIC DNA]</scope>
    <source>
        <strain evidence="2">AO1-A</strain>
    </source>
</reference>
<proteinExistence type="predicted"/>
<feature type="compositionally biased region" description="Low complexity" evidence="1">
    <location>
        <begin position="97"/>
        <end position="116"/>
    </location>
</feature>